<keyword evidence="3" id="KW-1185">Reference proteome</keyword>
<evidence type="ECO:0000256" key="1">
    <source>
        <dbReference type="SAM" id="MobiDB-lite"/>
    </source>
</evidence>
<dbReference type="AlphaFoldDB" id="A0AAV1RGL6"/>
<evidence type="ECO:0000313" key="2">
    <source>
        <dbReference type="EMBL" id="CAK7335749.1"/>
    </source>
</evidence>
<reference evidence="2 3" key="1">
    <citation type="submission" date="2024-01" db="EMBL/GenBank/DDBJ databases">
        <authorList>
            <person name="Waweru B."/>
        </authorList>
    </citation>
    <scope>NUCLEOTIDE SEQUENCE [LARGE SCALE GENOMIC DNA]</scope>
</reference>
<proteinExistence type="predicted"/>
<name>A0AAV1RGL6_9ROSI</name>
<accession>A0AAV1RGL6</accession>
<dbReference type="Proteomes" id="UP001314170">
    <property type="component" value="Unassembled WGS sequence"/>
</dbReference>
<sequence length="180" mass="19079">MLCMLGLDINYKDRRLVHTSIGESNCNTRIRVVMTLEYDVSKGSYGNKGSDDVVGGSSKGSGGTAKDNMSSGGLVEINVGNGGVAETVVVMLVEANVNVNNDDAYEYNVGNSGVVEANMDRSGGTAKANMNVDSGDAYEYNMDSDGAIESNIGVGHSVDNMGIDDDDIRINQKDIEEVEY</sequence>
<organism evidence="2 3">
    <name type="scientific">Dovyalis caffra</name>
    <dbReference type="NCBI Taxonomy" id="77055"/>
    <lineage>
        <taxon>Eukaryota</taxon>
        <taxon>Viridiplantae</taxon>
        <taxon>Streptophyta</taxon>
        <taxon>Embryophyta</taxon>
        <taxon>Tracheophyta</taxon>
        <taxon>Spermatophyta</taxon>
        <taxon>Magnoliopsida</taxon>
        <taxon>eudicotyledons</taxon>
        <taxon>Gunneridae</taxon>
        <taxon>Pentapetalae</taxon>
        <taxon>rosids</taxon>
        <taxon>fabids</taxon>
        <taxon>Malpighiales</taxon>
        <taxon>Salicaceae</taxon>
        <taxon>Flacourtieae</taxon>
        <taxon>Dovyalis</taxon>
    </lineage>
</organism>
<gene>
    <name evidence="2" type="ORF">DCAF_LOCUS10751</name>
</gene>
<feature type="region of interest" description="Disordered" evidence="1">
    <location>
        <begin position="47"/>
        <end position="67"/>
    </location>
</feature>
<protein>
    <submittedName>
        <fullName evidence="2">Uncharacterized protein</fullName>
    </submittedName>
</protein>
<dbReference type="EMBL" id="CAWUPB010000994">
    <property type="protein sequence ID" value="CAK7335749.1"/>
    <property type="molecule type" value="Genomic_DNA"/>
</dbReference>
<evidence type="ECO:0000313" key="3">
    <source>
        <dbReference type="Proteomes" id="UP001314170"/>
    </source>
</evidence>
<comment type="caution">
    <text evidence="2">The sequence shown here is derived from an EMBL/GenBank/DDBJ whole genome shotgun (WGS) entry which is preliminary data.</text>
</comment>